<name>A0AAV9CZT2_ACOCL</name>
<reference evidence="2" key="1">
    <citation type="journal article" date="2023" name="Nat. Commun.">
        <title>Diploid and tetraploid genomes of Acorus and the evolution of monocots.</title>
        <authorList>
            <person name="Ma L."/>
            <person name="Liu K.W."/>
            <person name="Li Z."/>
            <person name="Hsiao Y.Y."/>
            <person name="Qi Y."/>
            <person name="Fu T."/>
            <person name="Tang G.D."/>
            <person name="Zhang D."/>
            <person name="Sun W.H."/>
            <person name="Liu D.K."/>
            <person name="Li Y."/>
            <person name="Chen G.Z."/>
            <person name="Liu X.D."/>
            <person name="Liao X.Y."/>
            <person name="Jiang Y.T."/>
            <person name="Yu X."/>
            <person name="Hao Y."/>
            <person name="Huang J."/>
            <person name="Zhao X.W."/>
            <person name="Ke S."/>
            <person name="Chen Y.Y."/>
            <person name="Wu W.L."/>
            <person name="Hsu J.L."/>
            <person name="Lin Y.F."/>
            <person name="Huang M.D."/>
            <person name="Li C.Y."/>
            <person name="Huang L."/>
            <person name="Wang Z.W."/>
            <person name="Zhao X."/>
            <person name="Zhong W.Y."/>
            <person name="Peng D.H."/>
            <person name="Ahmad S."/>
            <person name="Lan S."/>
            <person name="Zhang J.S."/>
            <person name="Tsai W.C."/>
            <person name="Van de Peer Y."/>
            <person name="Liu Z.J."/>
        </authorList>
    </citation>
    <scope>NUCLEOTIDE SEQUENCE</scope>
    <source>
        <strain evidence="2">CP</strain>
    </source>
</reference>
<accession>A0AAV9CZT2</accession>
<protein>
    <recommendedName>
        <fullName evidence="4">Gustatory receptor</fullName>
    </recommendedName>
</protein>
<evidence type="ECO:0000313" key="3">
    <source>
        <dbReference type="Proteomes" id="UP001180020"/>
    </source>
</evidence>
<dbReference type="PANTHER" id="PTHR31963:SF2">
    <property type="entry name" value="ZINC FINGER CONSTANS-LIKE PROTEIN (DUF3537)"/>
    <property type="match status" value="1"/>
</dbReference>
<dbReference type="InterPro" id="IPR021924">
    <property type="entry name" value="DUF3537"/>
</dbReference>
<dbReference type="Proteomes" id="UP001180020">
    <property type="component" value="Unassembled WGS sequence"/>
</dbReference>
<feature type="transmembrane region" description="Helical" evidence="1">
    <location>
        <begin position="42"/>
        <end position="61"/>
    </location>
</feature>
<keyword evidence="1" id="KW-0472">Membrane</keyword>
<feature type="transmembrane region" description="Helical" evidence="1">
    <location>
        <begin position="135"/>
        <end position="152"/>
    </location>
</feature>
<organism evidence="2 3">
    <name type="scientific">Acorus calamus</name>
    <name type="common">Sweet flag</name>
    <dbReference type="NCBI Taxonomy" id="4465"/>
    <lineage>
        <taxon>Eukaryota</taxon>
        <taxon>Viridiplantae</taxon>
        <taxon>Streptophyta</taxon>
        <taxon>Embryophyta</taxon>
        <taxon>Tracheophyta</taxon>
        <taxon>Spermatophyta</taxon>
        <taxon>Magnoliopsida</taxon>
        <taxon>Liliopsida</taxon>
        <taxon>Acoraceae</taxon>
        <taxon>Acorus</taxon>
    </lineage>
</organism>
<reference evidence="2" key="2">
    <citation type="submission" date="2023-06" db="EMBL/GenBank/DDBJ databases">
        <authorList>
            <person name="Ma L."/>
            <person name="Liu K.-W."/>
            <person name="Li Z."/>
            <person name="Hsiao Y.-Y."/>
            <person name="Qi Y."/>
            <person name="Fu T."/>
            <person name="Tang G."/>
            <person name="Zhang D."/>
            <person name="Sun W.-H."/>
            <person name="Liu D.-K."/>
            <person name="Li Y."/>
            <person name="Chen G.-Z."/>
            <person name="Liu X.-D."/>
            <person name="Liao X.-Y."/>
            <person name="Jiang Y.-T."/>
            <person name="Yu X."/>
            <person name="Hao Y."/>
            <person name="Huang J."/>
            <person name="Zhao X.-W."/>
            <person name="Ke S."/>
            <person name="Chen Y.-Y."/>
            <person name="Wu W.-L."/>
            <person name="Hsu J.-L."/>
            <person name="Lin Y.-F."/>
            <person name="Huang M.-D."/>
            <person name="Li C.-Y."/>
            <person name="Huang L."/>
            <person name="Wang Z.-W."/>
            <person name="Zhao X."/>
            <person name="Zhong W.-Y."/>
            <person name="Peng D.-H."/>
            <person name="Ahmad S."/>
            <person name="Lan S."/>
            <person name="Zhang J.-S."/>
            <person name="Tsai W.-C."/>
            <person name="Van De Peer Y."/>
            <person name="Liu Z.-J."/>
        </authorList>
    </citation>
    <scope>NUCLEOTIDE SEQUENCE</scope>
    <source>
        <strain evidence="2">CP</strain>
        <tissue evidence="2">Leaves</tissue>
    </source>
</reference>
<feature type="transmembrane region" description="Helical" evidence="1">
    <location>
        <begin position="274"/>
        <end position="294"/>
    </location>
</feature>
<evidence type="ECO:0000313" key="2">
    <source>
        <dbReference type="EMBL" id="KAK1294340.1"/>
    </source>
</evidence>
<feature type="transmembrane region" description="Helical" evidence="1">
    <location>
        <begin position="242"/>
        <end position="262"/>
    </location>
</feature>
<feature type="transmembrane region" description="Helical" evidence="1">
    <location>
        <begin position="379"/>
        <end position="396"/>
    </location>
</feature>
<evidence type="ECO:0008006" key="4">
    <source>
        <dbReference type="Google" id="ProtNLM"/>
    </source>
</evidence>
<keyword evidence="3" id="KW-1185">Reference proteome</keyword>
<proteinExistence type="predicted"/>
<keyword evidence="1" id="KW-0812">Transmembrane</keyword>
<dbReference type="PANTHER" id="PTHR31963">
    <property type="entry name" value="RAS GUANINE NUCLEOTIDE EXCHANGE FACTOR K"/>
    <property type="match status" value="1"/>
</dbReference>
<feature type="transmembrane region" description="Helical" evidence="1">
    <location>
        <begin position="402"/>
        <end position="423"/>
    </location>
</feature>
<dbReference type="Pfam" id="PF12056">
    <property type="entry name" value="DUF3537"/>
    <property type="match status" value="1"/>
</dbReference>
<comment type="caution">
    <text evidence="2">The sequence shown here is derived from an EMBL/GenBank/DDBJ whole genome shotgun (WGS) entry which is preliminary data.</text>
</comment>
<dbReference type="EMBL" id="JAUJYO010000016">
    <property type="protein sequence ID" value="KAK1294340.1"/>
    <property type="molecule type" value="Genomic_DNA"/>
</dbReference>
<feature type="transmembrane region" description="Helical" evidence="1">
    <location>
        <begin position="172"/>
        <end position="197"/>
    </location>
</feature>
<sequence>MADSEPPLLNDVQEIETPLDVALERLDSFLTSLGFHQSSFKGFLLSWSAFAFFGVALPIAVNSRSGCGSSDGGVCTAYRVPRFEMYVLASETSLAAASLACVSQNLRKHGIRRFLFVDRFHGRVVRFRKEYVDKIQAFFFLLICWMLPLLLAKAVRDVILFVHIKHGPLWESIALVFASVLSWVYLNAVFLSTCLLFNLVCNLQVVHFVDYANLFEREADVSMLLEEHKRLRYNLSKISHRFRVCLLLIFLLVSASEFVTLIQTTGYPGITNFINAGDFAIAAVVQVIGTIHCLHSAVKISHRAQGIASFASTWHAAAACASSGSSQPHSTNCSENMDAATEDSTSLYLSESDLESLDVSVQTNSQLISCMSSYNKRQALVLYLQSNVGGITMFGWTMDRAFINTIFFIELSLVTFVLGKTIVFSSK</sequence>
<keyword evidence="1" id="KW-1133">Transmembrane helix</keyword>
<evidence type="ECO:0000256" key="1">
    <source>
        <dbReference type="SAM" id="Phobius"/>
    </source>
</evidence>
<dbReference type="AlphaFoldDB" id="A0AAV9CZT2"/>
<gene>
    <name evidence="2" type="ORF">QJS10_CPA16g00220</name>
</gene>